<sequence length="463" mass="53830">MNHAPPLSFFLLVCNRLHIYHFFRVIERERTHCAKNLLKMNNNSQDPQNIIGELLEIDGNIVVVRDTNHCSSQDAENNEDDYMLREFLKGINMESLFEQLKASHVTFRSLQYLKKEDLKEAVPPLGLRVEFREKLFAWKKRKLGIDDETMSVPSKIGEWWKRNETPASTPGTPDTTGSNCSKAKGILSEDLTELLTHTSKGKLALECSSVNKKLSDEQRDDIINIIIEDILTNNVTLYTQDYMRILDEICSVFPLENEMRDYYYISRKGKNNASGKLYAKYRNKKSKRIKLLISEPSTSKAATHTSPNFCNKDVPEIDESVENSLKASLLRECNDWGSICEKWKRSFNIRQRDIKNLSSHTFLLEWTKLSDARASELVSSHELFICIWILMFRFRSTLISILCIHRKAIFYFLNGTNLRKKDLAKEEYCYKKNEPASIDALEDNIEEFIPELLAEMLERVWQN</sequence>
<keyword evidence="2" id="KW-1185">Reference proteome</keyword>
<dbReference type="Proteomes" id="UP001652621">
    <property type="component" value="Unplaced"/>
</dbReference>
<evidence type="ECO:0000256" key="1">
    <source>
        <dbReference type="SAM" id="MobiDB-lite"/>
    </source>
</evidence>
<dbReference type="RefSeq" id="XP_058975004.1">
    <property type="nucleotide sequence ID" value="XM_059119021.1"/>
</dbReference>
<dbReference type="Gene3D" id="1.10.150.50">
    <property type="entry name" value="Transcription Factor, Ets-1"/>
    <property type="match status" value="1"/>
</dbReference>
<evidence type="ECO:0000313" key="2">
    <source>
        <dbReference type="Proteomes" id="UP001652621"/>
    </source>
</evidence>
<protein>
    <submittedName>
        <fullName evidence="3">Uncharacterized protein LOC131801055</fullName>
    </submittedName>
</protein>
<reference evidence="3" key="1">
    <citation type="submission" date="2025-08" db="UniProtKB">
        <authorList>
            <consortium name="RefSeq"/>
        </authorList>
    </citation>
    <scope>IDENTIFICATION</scope>
    <source>
        <strain evidence="3">Aabys</strain>
        <tissue evidence="3">Whole body</tissue>
    </source>
</reference>
<name>A0ABM3UNB3_MUSDO</name>
<organism evidence="2 3">
    <name type="scientific">Musca domestica</name>
    <name type="common">House fly</name>
    <dbReference type="NCBI Taxonomy" id="7370"/>
    <lineage>
        <taxon>Eukaryota</taxon>
        <taxon>Metazoa</taxon>
        <taxon>Ecdysozoa</taxon>
        <taxon>Arthropoda</taxon>
        <taxon>Hexapoda</taxon>
        <taxon>Insecta</taxon>
        <taxon>Pterygota</taxon>
        <taxon>Neoptera</taxon>
        <taxon>Endopterygota</taxon>
        <taxon>Diptera</taxon>
        <taxon>Brachycera</taxon>
        <taxon>Muscomorpha</taxon>
        <taxon>Muscoidea</taxon>
        <taxon>Muscidae</taxon>
        <taxon>Musca</taxon>
    </lineage>
</organism>
<gene>
    <name evidence="3" type="primary">LOC131801055</name>
</gene>
<feature type="compositionally biased region" description="Polar residues" evidence="1">
    <location>
        <begin position="165"/>
        <end position="180"/>
    </location>
</feature>
<proteinExistence type="predicted"/>
<evidence type="ECO:0000313" key="3">
    <source>
        <dbReference type="RefSeq" id="XP_058975004.1"/>
    </source>
</evidence>
<feature type="region of interest" description="Disordered" evidence="1">
    <location>
        <begin position="161"/>
        <end position="180"/>
    </location>
</feature>
<dbReference type="InterPro" id="IPR013761">
    <property type="entry name" value="SAM/pointed_sf"/>
</dbReference>
<dbReference type="GeneID" id="131801055"/>
<accession>A0ABM3UNB3</accession>